<feature type="transmembrane region" description="Helical" evidence="8">
    <location>
        <begin position="104"/>
        <end position="122"/>
    </location>
</feature>
<comment type="caution">
    <text evidence="9">The sequence shown here is derived from an EMBL/GenBank/DDBJ whole genome shotgun (WGS) entry which is preliminary data.</text>
</comment>
<protein>
    <recommendedName>
        <fullName evidence="8">Probable membrane transporter protein</fullName>
    </recommendedName>
</protein>
<evidence type="ECO:0000256" key="7">
    <source>
        <dbReference type="ARBA" id="ARBA00023136"/>
    </source>
</evidence>
<evidence type="ECO:0000256" key="5">
    <source>
        <dbReference type="ARBA" id="ARBA00022692"/>
    </source>
</evidence>
<accession>A0A935T8N1</accession>
<comment type="subcellular location">
    <subcellularLocation>
        <location evidence="1 8">Cell membrane</location>
        <topology evidence="1 8">Multi-pass membrane protein</topology>
    </subcellularLocation>
</comment>
<evidence type="ECO:0000256" key="3">
    <source>
        <dbReference type="ARBA" id="ARBA00022448"/>
    </source>
</evidence>
<evidence type="ECO:0000256" key="6">
    <source>
        <dbReference type="ARBA" id="ARBA00022989"/>
    </source>
</evidence>
<evidence type="ECO:0000256" key="1">
    <source>
        <dbReference type="ARBA" id="ARBA00004651"/>
    </source>
</evidence>
<evidence type="ECO:0000256" key="2">
    <source>
        <dbReference type="ARBA" id="ARBA00009142"/>
    </source>
</evidence>
<keyword evidence="6 8" id="KW-1133">Transmembrane helix</keyword>
<keyword evidence="7 8" id="KW-0472">Membrane</keyword>
<keyword evidence="4 8" id="KW-1003">Cell membrane</keyword>
<dbReference type="Proteomes" id="UP000706151">
    <property type="component" value="Unassembled WGS sequence"/>
</dbReference>
<keyword evidence="3" id="KW-0813">Transport</keyword>
<reference evidence="9 10" key="1">
    <citation type="submission" date="2020-10" db="EMBL/GenBank/DDBJ databases">
        <title>Connecting structure to function with the recovery of over 1000 high-quality activated sludge metagenome-assembled genomes encoding full-length rRNA genes using long-read sequencing.</title>
        <authorList>
            <person name="Singleton C.M."/>
            <person name="Petriglieri F."/>
            <person name="Kristensen J.M."/>
            <person name="Kirkegaard R.H."/>
            <person name="Michaelsen T.Y."/>
            <person name="Andersen M.H."/>
            <person name="Karst S.M."/>
            <person name="Dueholm M.S."/>
            <person name="Nielsen P.H."/>
            <person name="Albertsen M."/>
        </authorList>
    </citation>
    <scope>NUCLEOTIDE SEQUENCE [LARGE SCALE GENOMIC DNA]</scope>
    <source>
        <strain evidence="9">Fred_18-Q3-R57-64_BAT3C.720</strain>
    </source>
</reference>
<dbReference type="Pfam" id="PF01925">
    <property type="entry name" value="TauE"/>
    <property type="match status" value="1"/>
</dbReference>
<evidence type="ECO:0000313" key="9">
    <source>
        <dbReference type="EMBL" id="MBK7953304.1"/>
    </source>
</evidence>
<evidence type="ECO:0000313" key="10">
    <source>
        <dbReference type="Proteomes" id="UP000706151"/>
    </source>
</evidence>
<evidence type="ECO:0000256" key="8">
    <source>
        <dbReference type="RuleBase" id="RU363041"/>
    </source>
</evidence>
<dbReference type="InterPro" id="IPR052017">
    <property type="entry name" value="TSUP"/>
</dbReference>
<proteinExistence type="inferred from homology"/>
<dbReference type="InterPro" id="IPR002781">
    <property type="entry name" value="TM_pro_TauE-like"/>
</dbReference>
<dbReference type="PANTHER" id="PTHR30269:SF0">
    <property type="entry name" value="MEMBRANE TRANSPORTER PROTEIN YFCA-RELATED"/>
    <property type="match status" value="1"/>
</dbReference>
<gene>
    <name evidence="9" type="ORF">IPK02_04630</name>
</gene>
<dbReference type="EMBL" id="JADJOT010000003">
    <property type="protein sequence ID" value="MBK7953304.1"/>
    <property type="molecule type" value="Genomic_DNA"/>
</dbReference>
<dbReference type="AlphaFoldDB" id="A0A935T8N1"/>
<name>A0A935T8N1_9PROT</name>
<feature type="transmembrane region" description="Helical" evidence="8">
    <location>
        <begin position="142"/>
        <end position="159"/>
    </location>
</feature>
<organism evidence="9 10">
    <name type="scientific">Candidatus Accumulibacter affinis</name>
    <dbReference type="NCBI Taxonomy" id="2954384"/>
    <lineage>
        <taxon>Bacteria</taxon>
        <taxon>Pseudomonadati</taxon>
        <taxon>Pseudomonadota</taxon>
        <taxon>Betaproteobacteria</taxon>
        <taxon>Candidatus Accumulibacter</taxon>
    </lineage>
</organism>
<dbReference type="PANTHER" id="PTHR30269">
    <property type="entry name" value="TRANSMEMBRANE PROTEIN YFCA"/>
    <property type="match status" value="1"/>
</dbReference>
<dbReference type="GO" id="GO:0005886">
    <property type="term" value="C:plasma membrane"/>
    <property type="evidence" value="ECO:0007669"/>
    <property type="project" value="UniProtKB-SubCell"/>
</dbReference>
<comment type="similarity">
    <text evidence="2 8">Belongs to the 4-toluene sulfonate uptake permease (TSUP) (TC 2.A.102) family.</text>
</comment>
<keyword evidence="5 8" id="KW-0812">Transmembrane</keyword>
<sequence>MVPGLDFSVLLTLAVAALLPVLSIVVGGGGLIQIPALFNALPRELPATIFGTNKFSERFWHRQRGLALRASRQNALANDAAGGSWRPLSARIWAQWPSPGCHPALLRPLILLLLIGAAAYTFMRSDFGAIHQPLHKGRREFAYALLLGGAIGFYDGFFGPGTGSFLIFLFIRFFGFDFLHASAASKLSMCHQPGCAWLLCPTWSPSATACGADGRLQRPWFLLRHTSGSAAWQWFRQDRFLMRGWRLYSQICLRYLRLELSRGAAARHPGAA</sequence>
<evidence type="ECO:0000256" key="4">
    <source>
        <dbReference type="ARBA" id="ARBA00022475"/>
    </source>
</evidence>